<dbReference type="VEuPathDB" id="FungiDB:BD410DRAFT_844603"/>
<evidence type="ECO:0000313" key="3">
    <source>
        <dbReference type="Proteomes" id="UP000294933"/>
    </source>
</evidence>
<dbReference type="PANTHER" id="PTHR37171">
    <property type="entry name" value="SERINE/THREONINE-PROTEIN KINASE YRZF-RELATED"/>
    <property type="match status" value="1"/>
</dbReference>
<proteinExistence type="predicted"/>
<dbReference type="EMBL" id="ML170249">
    <property type="protein sequence ID" value="TDL16180.1"/>
    <property type="molecule type" value="Genomic_DNA"/>
</dbReference>
<evidence type="ECO:0000313" key="2">
    <source>
        <dbReference type="EMBL" id="TDL16180.1"/>
    </source>
</evidence>
<dbReference type="SUPFAM" id="SSF56112">
    <property type="entry name" value="Protein kinase-like (PK-like)"/>
    <property type="match status" value="1"/>
</dbReference>
<dbReference type="Pfam" id="PF06293">
    <property type="entry name" value="Kdo"/>
    <property type="match status" value="1"/>
</dbReference>
<dbReference type="Proteomes" id="UP000294933">
    <property type="component" value="Unassembled WGS sequence"/>
</dbReference>
<reference evidence="2 3" key="1">
    <citation type="submission" date="2018-06" db="EMBL/GenBank/DDBJ databases">
        <title>A transcriptomic atlas of mushroom development highlights an independent origin of complex multicellularity.</title>
        <authorList>
            <consortium name="DOE Joint Genome Institute"/>
            <person name="Krizsan K."/>
            <person name="Almasi E."/>
            <person name="Merenyi Z."/>
            <person name="Sahu N."/>
            <person name="Viragh M."/>
            <person name="Koszo T."/>
            <person name="Mondo S."/>
            <person name="Kiss B."/>
            <person name="Balint B."/>
            <person name="Kues U."/>
            <person name="Barry K."/>
            <person name="Hegedus J.C."/>
            <person name="Henrissat B."/>
            <person name="Johnson J."/>
            <person name="Lipzen A."/>
            <person name="Ohm R."/>
            <person name="Nagy I."/>
            <person name="Pangilinan J."/>
            <person name="Yan J."/>
            <person name="Xiong Y."/>
            <person name="Grigoriev I.V."/>
            <person name="Hibbett D.S."/>
            <person name="Nagy L.G."/>
        </authorList>
    </citation>
    <scope>NUCLEOTIDE SEQUENCE [LARGE SCALE GENOMIC DNA]</scope>
    <source>
        <strain evidence="2 3">SZMC22713</strain>
    </source>
</reference>
<dbReference type="InterPro" id="IPR052396">
    <property type="entry name" value="Meiotic_Drive_Suppr_Kinase"/>
</dbReference>
<dbReference type="PROSITE" id="PS50011">
    <property type="entry name" value="PROTEIN_KINASE_DOM"/>
    <property type="match status" value="1"/>
</dbReference>
<keyword evidence="3" id="KW-1185">Reference proteome</keyword>
<dbReference type="Gene3D" id="1.10.510.10">
    <property type="entry name" value="Transferase(Phosphotransferase) domain 1"/>
    <property type="match status" value="1"/>
</dbReference>
<dbReference type="GO" id="GO:0005524">
    <property type="term" value="F:ATP binding"/>
    <property type="evidence" value="ECO:0007669"/>
    <property type="project" value="InterPro"/>
</dbReference>
<gene>
    <name evidence="2" type="ORF">BD410DRAFT_844603</name>
</gene>
<dbReference type="InterPro" id="IPR000719">
    <property type="entry name" value="Prot_kinase_dom"/>
</dbReference>
<dbReference type="PANTHER" id="PTHR37171:SF1">
    <property type="entry name" value="SERINE_THREONINE-PROTEIN KINASE YRZF-RELATED"/>
    <property type="match status" value="1"/>
</dbReference>
<accession>A0A4Y7PNY0</accession>
<protein>
    <recommendedName>
        <fullName evidence="1">Protein kinase domain-containing protein</fullName>
    </recommendedName>
</protein>
<dbReference type="GO" id="GO:0004672">
    <property type="term" value="F:protein kinase activity"/>
    <property type="evidence" value="ECO:0007669"/>
    <property type="project" value="InterPro"/>
</dbReference>
<evidence type="ECO:0000259" key="1">
    <source>
        <dbReference type="PROSITE" id="PS50011"/>
    </source>
</evidence>
<sequence>MDVPSFYRTDSIITLHMDGGGRVNVKVVKVFTPFSRGQVSLVRVTENLRDLPPIFIIKTFDPRFDGIRFNRKGALVQPWSQQAKEEAEALCRRGTPKTMQFHWEYPEEDDLVGWEQLCYRRMVLDYSIEVEAYRRLQPFQGHHIPTLYGEAKLITTDVTRAIIPRTLLIEYIPNALPINKVNNELITPTLAKSFLALLKAFHARGVVHNDLNHGNILVGGSESGEARAVLIDFGQVCLRQSQTADAEWALLVRQQADTRCMLRQLKESLGTEDMTSFIGEPIDVYA</sequence>
<name>A0A4Y7PNY0_9AGAM</name>
<dbReference type="InterPro" id="IPR011009">
    <property type="entry name" value="Kinase-like_dom_sf"/>
</dbReference>
<feature type="domain" description="Protein kinase" evidence="1">
    <location>
        <begin position="28"/>
        <end position="286"/>
    </location>
</feature>
<dbReference type="OrthoDB" id="2521594at2759"/>
<organism evidence="2 3">
    <name type="scientific">Rickenella mellea</name>
    <dbReference type="NCBI Taxonomy" id="50990"/>
    <lineage>
        <taxon>Eukaryota</taxon>
        <taxon>Fungi</taxon>
        <taxon>Dikarya</taxon>
        <taxon>Basidiomycota</taxon>
        <taxon>Agaricomycotina</taxon>
        <taxon>Agaricomycetes</taxon>
        <taxon>Hymenochaetales</taxon>
        <taxon>Rickenellaceae</taxon>
        <taxon>Rickenella</taxon>
    </lineage>
</organism>
<dbReference type="AlphaFoldDB" id="A0A4Y7PNY0"/>